<dbReference type="GeneID" id="80803473"/>
<proteinExistence type="predicted"/>
<reference evidence="3" key="1">
    <citation type="submission" date="2017-09" db="EMBL/GenBank/DDBJ databases">
        <title>FDA dAtabase for Regulatory Grade micrObial Sequences (FDA-ARGOS): Supporting development and validation of Infectious Disease Dx tests.</title>
        <authorList>
            <person name="Minogue T."/>
            <person name="Wolcott M."/>
            <person name="Wasieloski L."/>
            <person name="Aguilar W."/>
            <person name="Moore D."/>
            <person name="Tallon L."/>
            <person name="Sadzewicz L."/>
            <person name="Ott S."/>
            <person name="Zhao X."/>
            <person name="Nagaraj S."/>
            <person name="Vavikolanu K."/>
            <person name="Aluvathingal J."/>
            <person name="Nadendla S."/>
            <person name="Sichtig H."/>
        </authorList>
    </citation>
    <scope>NUCLEOTIDE SEQUENCE [LARGE SCALE GENOMIC DNA]</scope>
    <source>
        <strain evidence="3">FDAARGOS_394</strain>
    </source>
</reference>
<dbReference type="EMBL" id="PDEA01000001">
    <property type="protein sequence ID" value="PEH87521.1"/>
    <property type="molecule type" value="Genomic_DNA"/>
</dbReference>
<dbReference type="RefSeq" id="WP_066541505.1">
    <property type="nucleotide sequence ID" value="NZ_PDEA01000001.1"/>
</dbReference>
<feature type="compositionally biased region" description="Low complexity" evidence="1">
    <location>
        <begin position="79"/>
        <end position="95"/>
    </location>
</feature>
<protein>
    <recommendedName>
        <fullName evidence="4">Cysteine-rich CWC family protein</fullName>
    </recommendedName>
</protein>
<comment type="caution">
    <text evidence="2">The sequence shown here is derived from an EMBL/GenBank/DDBJ whole genome shotgun (WGS) entry which is preliminary data.</text>
</comment>
<dbReference type="Pfam" id="PF14375">
    <property type="entry name" value="Cys_rich_CWC"/>
    <property type="match status" value="1"/>
</dbReference>
<gene>
    <name evidence="2" type="ORF">CRM82_01795</name>
</gene>
<feature type="region of interest" description="Disordered" evidence="1">
    <location>
        <begin position="76"/>
        <end position="95"/>
    </location>
</feature>
<dbReference type="InterPro" id="IPR032720">
    <property type="entry name" value="Cys_rich_CWC"/>
</dbReference>
<dbReference type="STRING" id="1219032.GCA_001515545_03916"/>
<organism evidence="2 3">
    <name type="scientific">Comamonas terrigena</name>
    <dbReference type="NCBI Taxonomy" id="32013"/>
    <lineage>
        <taxon>Bacteria</taxon>
        <taxon>Pseudomonadati</taxon>
        <taxon>Pseudomonadota</taxon>
        <taxon>Betaproteobacteria</taxon>
        <taxon>Burkholderiales</taxon>
        <taxon>Comamonadaceae</taxon>
        <taxon>Comamonas</taxon>
    </lineage>
</organism>
<dbReference type="OrthoDB" id="8912324at2"/>
<accession>A0A2A7UQS9</accession>
<evidence type="ECO:0000313" key="2">
    <source>
        <dbReference type="EMBL" id="PEH87521.1"/>
    </source>
</evidence>
<dbReference type="Proteomes" id="UP000220246">
    <property type="component" value="Unassembled WGS sequence"/>
</dbReference>
<evidence type="ECO:0000313" key="3">
    <source>
        <dbReference type="Proteomes" id="UP000220246"/>
    </source>
</evidence>
<sequence length="95" mass="9656">MAFSAPSPVASTSVDPLRCPLCGQSNQCAITAGLAPESCWCMGADIAPDALAAIPEAQRRQSCLCPRCAAGQFPGRAPATTTTTTTTTTATAPRN</sequence>
<evidence type="ECO:0008006" key="4">
    <source>
        <dbReference type="Google" id="ProtNLM"/>
    </source>
</evidence>
<name>A0A2A7UQS9_COMTR</name>
<evidence type="ECO:0000256" key="1">
    <source>
        <dbReference type="SAM" id="MobiDB-lite"/>
    </source>
</evidence>
<keyword evidence="3" id="KW-1185">Reference proteome</keyword>
<dbReference type="AlphaFoldDB" id="A0A2A7UQS9"/>